<keyword evidence="2" id="KW-1185">Reference proteome</keyword>
<organism evidence="1 2">
    <name type="scientific">Pleurotus cornucopiae</name>
    <name type="common">Cornucopia mushroom</name>
    <dbReference type="NCBI Taxonomy" id="5321"/>
    <lineage>
        <taxon>Eukaryota</taxon>
        <taxon>Fungi</taxon>
        <taxon>Dikarya</taxon>
        <taxon>Basidiomycota</taxon>
        <taxon>Agaricomycotina</taxon>
        <taxon>Agaricomycetes</taxon>
        <taxon>Agaricomycetidae</taxon>
        <taxon>Agaricales</taxon>
        <taxon>Pleurotineae</taxon>
        <taxon>Pleurotaceae</taxon>
        <taxon>Pleurotus</taxon>
    </lineage>
</organism>
<accession>A0ACB7IP77</accession>
<dbReference type="Proteomes" id="UP000824881">
    <property type="component" value="Unassembled WGS sequence"/>
</dbReference>
<reference evidence="1 2" key="1">
    <citation type="journal article" date="2021" name="Appl. Environ. Microbiol.">
        <title>Genetic linkage and physical mapping for an oyster mushroom Pleurotus cornucopiae and QTL analysis for the trait cap color.</title>
        <authorList>
            <person name="Zhang Y."/>
            <person name="Gao W."/>
            <person name="Sonnenberg A."/>
            <person name="Chen Q."/>
            <person name="Zhang J."/>
            <person name="Huang C."/>
        </authorList>
    </citation>
    <scope>NUCLEOTIDE SEQUENCE [LARGE SCALE GENOMIC DNA]</scope>
    <source>
        <strain evidence="1">CCMSSC00406</strain>
    </source>
</reference>
<comment type="caution">
    <text evidence="1">The sequence shown here is derived from an EMBL/GenBank/DDBJ whole genome shotgun (WGS) entry which is preliminary data.</text>
</comment>
<evidence type="ECO:0000313" key="2">
    <source>
        <dbReference type="Proteomes" id="UP000824881"/>
    </source>
</evidence>
<proteinExistence type="predicted"/>
<protein>
    <submittedName>
        <fullName evidence="1">Uncharacterized protein</fullName>
    </submittedName>
</protein>
<dbReference type="EMBL" id="WQMT02000008">
    <property type="protein sequence ID" value="KAG9219905.1"/>
    <property type="molecule type" value="Genomic_DNA"/>
</dbReference>
<name>A0ACB7IP77_PLECO</name>
<gene>
    <name evidence="1" type="ORF">CCMSSC00406_0009508</name>
</gene>
<evidence type="ECO:0000313" key="1">
    <source>
        <dbReference type="EMBL" id="KAG9219905.1"/>
    </source>
</evidence>
<sequence>MTTIPILTIGTADTRSPFGSDASRHGWLIACTGKYTYRAIVRDEKLYPNAHAFVPERFLEETDDVTKKKMDPKSYVFGFGRRRCPGANLTDSSLWYLMVCMMDTLDISKATDDFGNVIEPKVDFNNSVFRIPDPFQVDIRPRSEQALKVISH</sequence>